<evidence type="ECO:0000313" key="2">
    <source>
        <dbReference type="Proteomes" id="UP001589575"/>
    </source>
</evidence>
<sequence length="65" mass="7390">MRPVVSGLMTDRVIEERNVDYGVMLWATLFDERVIVDLESGLGWASTSIARRLSATFLDAMQRSR</sequence>
<comment type="caution">
    <text evidence="1">The sequence shown here is derived from an EMBL/GenBank/DDBJ whole genome shotgun (WGS) entry which is preliminary data.</text>
</comment>
<proteinExistence type="predicted"/>
<name>A0ABV5G8L3_9MICC</name>
<dbReference type="EMBL" id="JBHMFI010000023">
    <property type="protein sequence ID" value="MFB9075280.1"/>
    <property type="molecule type" value="Genomic_DNA"/>
</dbReference>
<organism evidence="1 2">
    <name type="scientific">Citricoccus parietis</name>
    <dbReference type="NCBI Taxonomy" id="592307"/>
    <lineage>
        <taxon>Bacteria</taxon>
        <taxon>Bacillati</taxon>
        <taxon>Actinomycetota</taxon>
        <taxon>Actinomycetes</taxon>
        <taxon>Micrococcales</taxon>
        <taxon>Micrococcaceae</taxon>
        <taxon>Citricoccus</taxon>
    </lineage>
</organism>
<accession>A0ABV5G8L3</accession>
<dbReference type="Proteomes" id="UP001589575">
    <property type="component" value="Unassembled WGS sequence"/>
</dbReference>
<evidence type="ECO:0000313" key="1">
    <source>
        <dbReference type="EMBL" id="MFB9075280.1"/>
    </source>
</evidence>
<keyword evidence="2" id="KW-1185">Reference proteome</keyword>
<protein>
    <submittedName>
        <fullName evidence="1">Uncharacterized protein</fullName>
    </submittedName>
</protein>
<gene>
    <name evidence="1" type="ORF">ACFFX0_30565</name>
</gene>
<reference evidence="1 2" key="1">
    <citation type="submission" date="2024-09" db="EMBL/GenBank/DDBJ databases">
        <authorList>
            <person name="Sun Q."/>
            <person name="Mori K."/>
        </authorList>
    </citation>
    <scope>NUCLEOTIDE SEQUENCE [LARGE SCALE GENOMIC DNA]</scope>
    <source>
        <strain evidence="1 2">CCM 7609</strain>
    </source>
</reference>